<feature type="transmembrane region" description="Helical" evidence="1">
    <location>
        <begin position="57"/>
        <end position="80"/>
    </location>
</feature>
<dbReference type="RefSeq" id="WP_140996913.1">
    <property type="nucleotide sequence ID" value="NZ_VDCZ01000002.1"/>
</dbReference>
<keyword evidence="3" id="KW-1185">Reference proteome</keyword>
<gene>
    <name evidence="2" type="ORF">GOQ30_05035</name>
</gene>
<evidence type="ECO:0000313" key="3">
    <source>
        <dbReference type="Proteomes" id="UP000431264"/>
    </source>
</evidence>
<feature type="transmembrane region" description="Helical" evidence="1">
    <location>
        <begin position="299"/>
        <end position="320"/>
    </location>
</feature>
<evidence type="ECO:0000256" key="1">
    <source>
        <dbReference type="SAM" id="Phobius"/>
    </source>
</evidence>
<keyword evidence="1" id="KW-1133">Transmembrane helix</keyword>
<feature type="transmembrane region" description="Helical" evidence="1">
    <location>
        <begin position="150"/>
        <end position="168"/>
    </location>
</feature>
<dbReference type="OrthoDB" id="9788724at2"/>
<feature type="transmembrane region" description="Helical" evidence="1">
    <location>
        <begin position="205"/>
        <end position="226"/>
    </location>
</feature>
<reference evidence="3" key="1">
    <citation type="submission" date="2019-05" db="EMBL/GenBank/DDBJ databases">
        <title>Flavobacterium profundi sp. nov., isolated from a deep-sea seamount.</title>
        <authorList>
            <person name="Zhang D.-C."/>
        </authorList>
    </citation>
    <scope>NUCLEOTIDE SEQUENCE [LARGE SCALE GENOMIC DNA]</scope>
    <source>
        <strain evidence="3">TP390</strain>
    </source>
</reference>
<evidence type="ECO:0000313" key="2">
    <source>
        <dbReference type="EMBL" id="MVO08528.1"/>
    </source>
</evidence>
<keyword evidence="1" id="KW-0812">Transmembrane</keyword>
<organism evidence="2 3">
    <name type="scientific">Flavobacterium profundi</name>
    <dbReference type="NCBI Taxonomy" id="1774945"/>
    <lineage>
        <taxon>Bacteria</taxon>
        <taxon>Pseudomonadati</taxon>
        <taxon>Bacteroidota</taxon>
        <taxon>Flavobacteriia</taxon>
        <taxon>Flavobacteriales</taxon>
        <taxon>Flavobacteriaceae</taxon>
        <taxon>Flavobacterium</taxon>
    </lineage>
</organism>
<dbReference type="EMBL" id="WQLW01000002">
    <property type="protein sequence ID" value="MVO08528.1"/>
    <property type="molecule type" value="Genomic_DNA"/>
</dbReference>
<comment type="caution">
    <text evidence="2">The sequence shown here is derived from an EMBL/GenBank/DDBJ whole genome shotgun (WGS) entry which is preliminary data.</text>
</comment>
<dbReference type="Proteomes" id="UP000431264">
    <property type="component" value="Unassembled WGS sequence"/>
</dbReference>
<feature type="transmembrane region" description="Helical" evidence="1">
    <location>
        <begin position="340"/>
        <end position="359"/>
    </location>
</feature>
<dbReference type="PANTHER" id="PTHR31061:SF24">
    <property type="entry name" value="LD22376P"/>
    <property type="match status" value="1"/>
</dbReference>
<feature type="transmembrane region" description="Helical" evidence="1">
    <location>
        <begin position="265"/>
        <end position="287"/>
    </location>
</feature>
<sequence length="367" mass="41467">MNDTSKPRLLALDTLRGFDMFWIIGGDLFFKALGQETHWVWADLFARQMDHAEWKGFYAYDLIFPLFMFISGVAIPYALFSQLEKGKTTKELYPKILKRTFILIVLGIIYNGGLNFQFDTLRIASVLGQIGIAYAIAAFIAIHFKNFKTLLFWVIGILVGYAILQLVVPVPNFGAGTLTPEGSINSYMDRILLPGKLYGTVFDPEGILCIISASAITLMGTLAGIILRYNSLTAYKKVQFFIIIGIALIGLTLLLQNVYPIIKSIWTSTFNLLTGGISFLLLALFYLVIDVWKYQKWTFVFRVIGLNSIAIYMAVAIIHFQATSNFIFGGIASLFGNYQTIILILGLLIVEWFFLYFLYKKKVFIKV</sequence>
<accession>A0A6I4IFY0</accession>
<dbReference type="AlphaFoldDB" id="A0A6I4IFY0"/>
<name>A0A6I4IFY0_9FLAO</name>
<protein>
    <submittedName>
        <fullName evidence="2">DUF5009 domain-containing protein</fullName>
    </submittedName>
</protein>
<proteinExistence type="predicted"/>
<dbReference type="PANTHER" id="PTHR31061">
    <property type="entry name" value="LD22376P"/>
    <property type="match status" value="1"/>
</dbReference>
<feature type="transmembrane region" description="Helical" evidence="1">
    <location>
        <begin position="238"/>
        <end position="259"/>
    </location>
</feature>
<feature type="transmembrane region" description="Helical" evidence="1">
    <location>
        <begin position="124"/>
        <end position="143"/>
    </location>
</feature>
<feature type="transmembrane region" description="Helical" evidence="1">
    <location>
        <begin position="101"/>
        <end position="118"/>
    </location>
</feature>
<keyword evidence="1" id="KW-0472">Membrane</keyword>